<keyword evidence="4" id="KW-1185">Reference proteome</keyword>
<evidence type="ECO:0000256" key="2">
    <source>
        <dbReference type="SAM" id="SignalP"/>
    </source>
</evidence>
<evidence type="ECO:0000256" key="1">
    <source>
        <dbReference type="SAM" id="MobiDB-lite"/>
    </source>
</evidence>
<name>A0A1W2CMK1_9SPHI</name>
<feature type="chain" id="PRO_5012416037" description="Secreted protein" evidence="2">
    <location>
        <begin position="26"/>
        <end position="90"/>
    </location>
</feature>
<evidence type="ECO:0008006" key="5">
    <source>
        <dbReference type="Google" id="ProtNLM"/>
    </source>
</evidence>
<evidence type="ECO:0000313" key="4">
    <source>
        <dbReference type="Proteomes" id="UP000192756"/>
    </source>
</evidence>
<dbReference type="Proteomes" id="UP000192756">
    <property type="component" value="Unassembled WGS sequence"/>
</dbReference>
<evidence type="ECO:0000313" key="3">
    <source>
        <dbReference type="EMBL" id="SMC86477.1"/>
    </source>
</evidence>
<proteinExistence type="predicted"/>
<keyword evidence="2" id="KW-0732">Signal</keyword>
<sequence length="90" mass="10317">MSTLRFLHLLTVATLLTWLPSGTFAGGKHATPSFLTENSWQDRRGKKQEKGKEGRKEEVKEVPQSRKQGKPEEVKSDKRGKPKDNKRRND</sequence>
<dbReference type="STRING" id="151894.SAMN04488524_3016"/>
<organism evidence="3 4">
    <name type="scientific">Pedobacter africanus</name>
    <dbReference type="NCBI Taxonomy" id="151894"/>
    <lineage>
        <taxon>Bacteria</taxon>
        <taxon>Pseudomonadati</taxon>
        <taxon>Bacteroidota</taxon>
        <taxon>Sphingobacteriia</taxon>
        <taxon>Sphingobacteriales</taxon>
        <taxon>Sphingobacteriaceae</taxon>
        <taxon>Pedobacter</taxon>
    </lineage>
</organism>
<feature type="region of interest" description="Disordered" evidence="1">
    <location>
        <begin position="22"/>
        <end position="90"/>
    </location>
</feature>
<protein>
    <recommendedName>
        <fullName evidence="5">Secreted protein</fullName>
    </recommendedName>
</protein>
<gene>
    <name evidence="3" type="ORF">SAMN04488524_3016</name>
</gene>
<dbReference type="OrthoDB" id="770327at2"/>
<dbReference type="AlphaFoldDB" id="A0A1W2CMK1"/>
<dbReference type="EMBL" id="FWXT01000002">
    <property type="protein sequence ID" value="SMC86477.1"/>
    <property type="molecule type" value="Genomic_DNA"/>
</dbReference>
<dbReference type="RefSeq" id="WP_084239839.1">
    <property type="nucleotide sequence ID" value="NZ_FWXT01000002.1"/>
</dbReference>
<feature type="compositionally biased region" description="Basic and acidic residues" evidence="1">
    <location>
        <begin position="40"/>
        <end position="90"/>
    </location>
</feature>
<accession>A0A1W2CMK1</accession>
<reference evidence="4" key="1">
    <citation type="submission" date="2017-04" db="EMBL/GenBank/DDBJ databases">
        <authorList>
            <person name="Varghese N."/>
            <person name="Submissions S."/>
        </authorList>
    </citation>
    <scope>NUCLEOTIDE SEQUENCE [LARGE SCALE GENOMIC DNA]</scope>
    <source>
        <strain evidence="4">DSM 12126</strain>
    </source>
</reference>
<feature type="signal peptide" evidence="2">
    <location>
        <begin position="1"/>
        <end position="25"/>
    </location>
</feature>